<dbReference type="AlphaFoldDB" id="A0A835M3N0"/>
<dbReference type="Pfam" id="PF14144">
    <property type="entry name" value="DOG1"/>
    <property type="match status" value="1"/>
</dbReference>
<reference evidence="3 4" key="1">
    <citation type="submission" date="2020-10" db="EMBL/GenBank/DDBJ databases">
        <title>The Coptis chinensis genome and diversification of protoberbering-type alkaloids.</title>
        <authorList>
            <person name="Wang B."/>
            <person name="Shu S."/>
            <person name="Song C."/>
            <person name="Liu Y."/>
        </authorList>
    </citation>
    <scope>NUCLEOTIDE SEQUENCE [LARGE SCALE GENOMIC DNA]</scope>
    <source>
        <strain evidence="3">HL-2020</strain>
        <tissue evidence="3">Leaf</tissue>
    </source>
</reference>
<feature type="compositionally biased region" description="Acidic residues" evidence="1">
    <location>
        <begin position="22"/>
        <end position="33"/>
    </location>
</feature>
<feature type="domain" description="DOG1" evidence="2">
    <location>
        <begin position="53"/>
        <end position="270"/>
    </location>
</feature>
<protein>
    <recommendedName>
        <fullName evidence="2">DOG1 domain-containing protein</fullName>
    </recommendedName>
</protein>
<dbReference type="InterPro" id="IPR053293">
    <property type="entry name" value="OCM_Kinase"/>
</dbReference>
<dbReference type="OrthoDB" id="1611096at2759"/>
<comment type="caution">
    <text evidence="3">The sequence shown here is derived from an EMBL/GenBank/DDBJ whole genome shotgun (WGS) entry which is preliminary data.</text>
</comment>
<keyword evidence="4" id="KW-1185">Reference proteome</keyword>
<evidence type="ECO:0000259" key="2">
    <source>
        <dbReference type="PROSITE" id="PS51806"/>
    </source>
</evidence>
<feature type="compositionally biased region" description="Polar residues" evidence="1">
    <location>
        <begin position="1"/>
        <end position="12"/>
    </location>
</feature>
<evidence type="ECO:0000313" key="3">
    <source>
        <dbReference type="EMBL" id="KAF9615202.1"/>
    </source>
</evidence>
<accession>A0A835M3N0</accession>
<dbReference type="PROSITE" id="PS51806">
    <property type="entry name" value="DOG1"/>
    <property type="match status" value="1"/>
</dbReference>
<dbReference type="Proteomes" id="UP000631114">
    <property type="component" value="Unassembled WGS sequence"/>
</dbReference>
<dbReference type="EMBL" id="JADFTS010000003">
    <property type="protein sequence ID" value="KAF9615202.1"/>
    <property type="molecule type" value="Genomic_DNA"/>
</dbReference>
<dbReference type="GO" id="GO:0006351">
    <property type="term" value="P:DNA-templated transcription"/>
    <property type="evidence" value="ECO:0007669"/>
    <property type="project" value="InterPro"/>
</dbReference>
<evidence type="ECO:0000313" key="4">
    <source>
        <dbReference type="Proteomes" id="UP000631114"/>
    </source>
</evidence>
<feature type="region of interest" description="Disordered" evidence="1">
    <location>
        <begin position="1"/>
        <end position="33"/>
    </location>
</feature>
<dbReference type="GO" id="GO:0043565">
    <property type="term" value="F:sequence-specific DNA binding"/>
    <property type="evidence" value="ECO:0007669"/>
    <property type="project" value="InterPro"/>
</dbReference>
<gene>
    <name evidence="3" type="ORF">IFM89_022464</name>
</gene>
<name>A0A835M3N0_9MAGN</name>
<proteinExistence type="predicted"/>
<sequence>MAMARTPSQTTLILDKHKEEKQNEEESVNEEEESHEVVESFKCLTLLHKRDFIKRGEKLYGQWKQEQKLRASRMELHLSEEWALDKLIEEQLSRFDAHYSETMTQCTPKDVSQLLMPKHRLPLEMATLAWFGNWRPSAILILLYSLSRSLSGCLKLDARAYRVLVQMIRQTRIEEAVLDEEMAEVQATCILHLPFSPTKNSNNSRGKMACIHSEFKKIHRVITQAQKLRYKTLELVVKKLLSKAQASEFLVAFAGIQDMVHEYAACQKRQKGPVIVTIKPFGMSQVAQ</sequence>
<organism evidence="3 4">
    <name type="scientific">Coptis chinensis</name>
    <dbReference type="NCBI Taxonomy" id="261450"/>
    <lineage>
        <taxon>Eukaryota</taxon>
        <taxon>Viridiplantae</taxon>
        <taxon>Streptophyta</taxon>
        <taxon>Embryophyta</taxon>
        <taxon>Tracheophyta</taxon>
        <taxon>Spermatophyta</taxon>
        <taxon>Magnoliopsida</taxon>
        <taxon>Ranunculales</taxon>
        <taxon>Ranunculaceae</taxon>
        <taxon>Coptidoideae</taxon>
        <taxon>Coptis</taxon>
    </lineage>
</organism>
<dbReference type="InterPro" id="IPR025422">
    <property type="entry name" value="TGA_domain"/>
</dbReference>
<dbReference type="PANTHER" id="PTHR47209:SF4">
    <property type="entry name" value="SEED DORMANCY CONTROL PROTEIN"/>
    <property type="match status" value="1"/>
</dbReference>
<evidence type="ECO:0000256" key="1">
    <source>
        <dbReference type="SAM" id="MobiDB-lite"/>
    </source>
</evidence>
<dbReference type="PANTHER" id="PTHR47209">
    <property type="entry name" value="OS06G0639500 PROTEIN"/>
    <property type="match status" value="1"/>
</dbReference>